<comment type="similarity">
    <text evidence="2">Belongs to the paxB family.</text>
</comment>
<feature type="transmembrane region" description="Helical" evidence="6">
    <location>
        <begin position="206"/>
        <end position="228"/>
    </location>
</feature>
<organism evidence="7">
    <name type="scientific">Petromyces alliaceus</name>
    <name type="common">Aspergillus alliaceus</name>
    <dbReference type="NCBI Taxonomy" id="209559"/>
    <lineage>
        <taxon>Eukaryota</taxon>
        <taxon>Fungi</taxon>
        <taxon>Dikarya</taxon>
        <taxon>Ascomycota</taxon>
        <taxon>Pezizomycotina</taxon>
        <taxon>Eurotiomycetes</taxon>
        <taxon>Eurotiomycetidae</taxon>
        <taxon>Eurotiales</taxon>
        <taxon>Aspergillaceae</taxon>
        <taxon>Aspergillus</taxon>
        <taxon>Aspergillus subgen. Circumdati</taxon>
    </lineage>
</organism>
<evidence type="ECO:0000256" key="3">
    <source>
        <dbReference type="ARBA" id="ARBA00022692"/>
    </source>
</evidence>
<sequence>MDPTDVNGQVTFESREAPLSVAVLGTGIAVCWLANYVGMLCKSYQDRTYAMALMPLCCNFAWELVHGFITPEKNGMWPAVYVCWSGLNVAVIYAAMKFAPNEWEHAPLVQRNIRYIFAISIVGWITVHLALVIHMGPHLAQGWGAMVCQLLLSAGALCQLLVRGSTRGTSFFLWATRFIGTSLCLPHEILRYHYGYTDVIFNSPLGWWGTAAFFILDVSYGICLWNIYKYEETHQIKGGGRQKRI</sequence>
<reference evidence="7" key="1">
    <citation type="submission" date="2019-04" db="EMBL/GenBank/DDBJ databases">
        <title>Friends and foes A comparative genomics studyof 23 Aspergillus species from section Flavi.</title>
        <authorList>
            <consortium name="DOE Joint Genome Institute"/>
            <person name="Kjaerbolling I."/>
            <person name="Vesth T."/>
            <person name="Frisvad J.C."/>
            <person name="Nybo J.L."/>
            <person name="Theobald S."/>
            <person name="Kildgaard S."/>
            <person name="Isbrandt T."/>
            <person name="Kuo A."/>
            <person name="Sato A."/>
            <person name="Lyhne E.K."/>
            <person name="Kogle M.E."/>
            <person name="Wiebenga A."/>
            <person name="Kun R.S."/>
            <person name="Lubbers R.J."/>
            <person name="Makela M.R."/>
            <person name="Barry K."/>
            <person name="Chovatia M."/>
            <person name="Clum A."/>
            <person name="Daum C."/>
            <person name="Haridas S."/>
            <person name="He G."/>
            <person name="LaButti K."/>
            <person name="Lipzen A."/>
            <person name="Mondo S."/>
            <person name="Riley R."/>
            <person name="Salamov A."/>
            <person name="Simmons B.A."/>
            <person name="Magnuson J.K."/>
            <person name="Henrissat B."/>
            <person name="Mortensen U.H."/>
            <person name="Larsen T.O."/>
            <person name="Devries R.P."/>
            <person name="Grigoriev I.V."/>
            <person name="Machida M."/>
            <person name="Baker S.E."/>
            <person name="Andersen M.R."/>
        </authorList>
    </citation>
    <scope>NUCLEOTIDE SEQUENCE [LARGE SCALE GENOMIC DNA]</scope>
    <source>
        <strain evidence="7">IBT 14317</strain>
    </source>
</reference>
<evidence type="ECO:0000256" key="4">
    <source>
        <dbReference type="ARBA" id="ARBA00022989"/>
    </source>
</evidence>
<keyword evidence="4 6" id="KW-1133">Transmembrane helix</keyword>
<keyword evidence="3 6" id="KW-0812">Transmembrane</keyword>
<accession>A0A5N7CQ56</accession>
<dbReference type="Pfam" id="PF25129">
    <property type="entry name" value="Pyr4-TMTC"/>
    <property type="match status" value="1"/>
</dbReference>
<feature type="transmembrane region" description="Helical" evidence="6">
    <location>
        <begin position="17"/>
        <end position="37"/>
    </location>
</feature>
<feature type="transmembrane region" description="Helical" evidence="6">
    <location>
        <begin position="142"/>
        <end position="162"/>
    </location>
</feature>
<protein>
    <submittedName>
        <fullName evidence="7">Uncharacterized protein</fullName>
    </submittedName>
</protein>
<evidence type="ECO:0000256" key="2">
    <source>
        <dbReference type="ARBA" id="ARBA00006757"/>
    </source>
</evidence>
<dbReference type="InterPro" id="IPR039020">
    <property type="entry name" value="PaxB-like"/>
</dbReference>
<comment type="subcellular location">
    <subcellularLocation>
        <location evidence="1">Membrane</location>
        <topology evidence="1">Multi-pass membrane protein</topology>
    </subcellularLocation>
</comment>
<dbReference type="AlphaFoldDB" id="A0A5N7CQ56"/>
<feature type="transmembrane region" description="Helical" evidence="6">
    <location>
        <begin position="75"/>
        <end position="95"/>
    </location>
</feature>
<dbReference type="OrthoDB" id="5294024at2759"/>
<evidence type="ECO:0000256" key="5">
    <source>
        <dbReference type="ARBA" id="ARBA00023136"/>
    </source>
</evidence>
<evidence type="ECO:0000256" key="6">
    <source>
        <dbReference type="SAM" id="Phobius"/>
    </source>
</evidence>
<dbReference type="GO" id="GO:0016829">
    <property type="term" value="F:lyase activity"/>
    <property type="evidence" value="ECO:0007669"/>
    <property type="project" value="InterPro"/>
</dbReference>
<dbReference type="PANTHER" id="PTHR42038:SF2">
    <property type="entry name" value="TERPENE CYCLASE AUSL"/>
    <property type="match status" value="1"/>
</dbReference>
<dbReference type="PANTHER" id="PTHR42038">
    <property type="match status" value="1"/>
</dbReference>
<feature type="transmembrane region" description="Helical" evidence="6">
    <location>
        <begin position="49"/>
        <end position="69"/>
    </location>
</feature>
<evidence type="ECO:0000313" key="7">
    <source>
        <dbReference type="EMBL" id="KAE8396412.1"/>
    </source>
</evidence>
<dbReference type="EMBL" id="ML735215">
    <property type="protein sequence ID" value="KAE8396412.1"/>
    <property type="molecule type" value="Genomic_DNA"/>
</dbReference>
<dbReference type="GO" id="GO:0016020">
    <property type="term" value="C:membrane"/>
    <property type="evidence" value="ECO:0007669"/>
    <property type="project" value="UniProtKB-SubCell"/>
</dbReference>
<evidence type="ECO:0000256" key="1">
    <source>
        <dbReference type="ARBA" id="ARBA00004141"/>
    </source>
</evidence>
<feature type="transmembrane region" description="Helical" evidence="6">
    <location>
        <begin position="174"/>
        <end position="194"/>
    </location>
</feature>
<name>A0A5N7CQ56_PETAA</name>
<feature type="transmembrane region" description="Helical" evidence="6">
    <location>
        <begin position="115"/>
        <end position="136"/>
    </location>
</feature>
<dbReference type="Proteomes" id="UP000326877">
    <property type="component" value="Unassembled WGS sequence"/>
</dbReference>
<gene>
    <name evidence="7" type="ORF">BDV23DRAFT_192204</name>
</gene>
<keyword evidence="5 6" id="KW-0472">Membrane</keyword>
<proteinExistence type="inferred from homology"/>